<reference evidence="2 3" key="1">
    <citation type="submission" date="2019-09" db="EMBL/GenBank/DDBJ databases">
        <title>Parvibaculum sedimenti sp. nov., isolated from sediment.</title>
        <authorList>
            <person name="Wang Y."/>
        </authorList>
    </citation>
    <scope>NUCLEOTIDE SEQUENCE [LARGE SCALE GENOMIC DNA]</scope>
    <source>
        <strain evidence="2 3">HXT-9</strain>
    </source>
</reference>
<gene>
    <name evidence="2" type="ORF">F2P47_11515</name>
</gene>
<evidence type="ECO:0000256" key="1">
    <source>
        <dbReference type="SAM" id="SignalP"/>
    </source>
</evidence>
<proteinExistence type="predicted"/>
<comment type="caution">
    <text evidence="2">The sequence shown here is derived from an EMBL/GenBank/DDBJ whole genome shotgun (WGS) entry which is preliminary data.</text>
</comment>
<feature type="chain" id="PRO_5027057140" evidence="1">
    <location>
        <begin position="28"/>
        <end position="128"/>
    </location>
</feature>
<keyword evidence="1" id="KW-0732">Signal</keyword>
<feature type="signal peptide" evidence="1">
    <location>
        <begin position="1"/>
        <end position="27"/>
    </location>
</feature>
<dbReference type="EMBL" id="WESC01000009">
    <property type="protein sequence ID" value="KAB7739697.1"/>
    <property type="molecule type" value="Genomic_DNA"/>
</dbReference>
<accession>A0A6N6VK77</accession>
<name>A0A6N6VK77_9HYPH</name>
<protein>
    <submittedName>
        <fullName evidence="2">Uncharacterized protein</fullName>
    </submittedName>
</protein>
<dbReference type="RefSeq" id="WP_152216506.1">
    <property type="nucleotide sequence ID" value="NZ_JBAQYD010000337.1"/>
</dbReference>
<organism evidence="2 3">
    <name type="scientific">Parvibaculum sedimenti</name>
    <dbReference type="NCBI Taxonomy" id="2608632"/>
    <lineage>
        <taxon>Bacteria</taxon>
        <taxon>Pseudomonadati</taxon>
        <taxon>Pseudomonadota</taxon>
        <taxon>Alphaproteobacteria</taxon>
        <taxon>Hyphomicrobiales</taxon>
        <taxon>Parvibaculaceae</taxon>
        <taxon>Parvibaculum</taxon>
    </lineage>
</organism>
<dbReference type="AlphaFoldDB" id="A0A6N6VK77"/>
<keyword evidence="3" id="KW-1185">Reference proteome</keyword>
<evidence type="ECO:0000313" key="3">
    <source>
        <dbReference type="Proteomes" id="UP000468901"/>
    </source>
</evidence>
<evidence type="ECO:0000313" key="2">
    <source>
        <dbReference type="EMBL" id="KAB7739697.1"/>
    </source>
</evidence>
<dbReference type="Proteomes" id="UP000468901">
    <property type="component" value="Unassembled WGS sequence"/>
</dbReference>
<sequence length="128" mass="14674">MRFFVQGFFTVALALVAWTALPQEAHADKAPDCLESTERPMAPGFTQTWWDKRTPQQQKYIRELPCEERYIPMVCILLADPDLKQCTNSRVADFRASRACKGKGADFMSEEFAACREAFKKTFVPPFK</sequence>